<evidence type="ECO:0000256" key="4">
    <source>
        <dbReference type="ARBA" id="ARBA00023136"/>
    </source>
</evidence>
<keyword evidence="3 5" id="KW-1133">Transmembrane helix</keyword>
<evidence type="ECO:0000259" key="6">
    <source>
        <dbReference type="Pfam" id="PF03151"/>
    </source>
</evidence>
<feature type="transmembrane region" description="Helical" evidence="5">
    <location>
        <begin position="236"/>
        <end position="255"/>
    </location>
</feature>
<feature type="domain" description="Sugar phosphate transporter" evidence="6">
    <location>
        <begin position="16"/>
        <end position="309"/>
    </location>
</feature>
<organism evidence="7 8">
    <name type="scientific">Hydra vulgaris</name>
    <name type="common">Hydra</name>
    <name type="synonym">Hydra attenuata</name>
    <dbReference type="NCBI Taxonomy" id="6087"/>
    <lineage>
        <taxon>Eukaryota</taxon>
        <taxon>Metazoa</taxon>
        <taxon>Cnidaria</taxon>
        <taxon>Hydrozoa</taxon>
        <taxon>Hydroidolina</taxon>
        <taxon>Anthoathecata</taxon>
        <taxon>Aplanulata</taxon>
        <taxon>Hydridae</taxon>
        <taxon>Hydra</taxon>
    </lineage>
</organism>
<feature type="transmembrane region" description="Helical" evidence="5">
    <location>
        <begin position="109"/>
        <end position="129"/>
    </location>
</feature>
<gene>
    <name evidence="8" type="primary">LOC100215871</name>
</gene>
<evidence type="ECO:0000256" key="5">
    <source>
        <dbReference type="SAM" id="Phobius"/>
    </source>
</evidence>
<dbReference type="PANTHER" id="PTHR11132">
    <property type="entry name" value="SOLUTE CARRIER FAMILY 35"/>
    <property type="match status" value="1"/>
</dbReference>
<keyword evidence="2 5" id="KW-0812">Transmembrane</keyword>
<reference evidence="8" key="1">
    <citation type="submission" date="2025-08" db="UniProtKB">
        <authorList>
            <consortium name="RefSeq"/>
        </authorList>
    </citation>
    <scope>IDENTIFICATION</scope>
</reference>
<feature type="transmembrane region" description="Helical" evidence="5">
    <location>
        <begin position="267"/>
        <end position="288"/>
    </location>
</feature>
<feature type="transmembrane region" description="Helical" evidence="5">
    <location>
        <begin position="136"/>
        <end position="153"/>
    </location>
</feature>
<feature type="transmembrane region" description="Helical" evidence="5">
    <location>
        <begin position="197"/>
        <end position="216"/>
    </location>
</feature>
<dbReference type="CDD" id="cd21092">
    <property type="entry name" value="TPT_S35C2"/>
    <property type="match status" value="1"/>
</dbReference>
<dbReference type="Proteomes" id="UP001652625">
    <property type="component" value="Chromosome 15"/>
</dbReference>
<evidence type="ECO:0000256" key="3">
    <source>
        <dbReference type="ARBA" id="ARBA00022989"/>
    </source>
</evidence>
<dbReference type="Pfam" id="PF03151">
    <property type="entry name" value="TPT"/>
    <property type="match status" value="1"/>
</dbReference>
<dbReference type="InterPro" id="IPR050186">
    <property type="entry name" value="TPT_transporter"/>
</dbReference>
<dbReference type="InterPro" id="IPR004853">
    <property type="entry name" value="Sugar_P_trans_dom"/>
</dbReference>
<sequence>MRNARLDLSRFVSTFFLILFMYITSVSLTFYNKWMTKKFHFPLTVSMIHFVVVFIIASIIRKVYEAHYKQKRVVLDWSTYIKKCFPTAVSGSLDIGLSNWSIMLSTVSLYTMAKSSTIIFIVGFSLLFGLEKLDRYLCAAVILIFIGLCLFTLEDQQFSFYGFCMGVAASLMGGVRWTTSELIMQKKSLGLHSPFDAIYHIQPVMAISMVFLAFSMEGPQLATSELFFRASSLKVALSSFLVILVGATLAFLLIVSEYLIVSNMSSITLSIASIFKEICVLTIAAEFGGDKWTMFNFIGLVICMCGISLHIVSKLLKEPAYSVVKSDESAMALTSLITEAQSEDEETFN</sequence>
<dbReference type="RefSeq" id="XP_065674952.1">
    <property type="nucleotide sequence ID" value="XM_065818880.1"/>
</dbReference>
<evidence type="ECO:0000313" key="7">
    <source>
        <dbReference type="Proteomes" id="UP001652625"/>
    </source>
</evidence>
<feature type="transmembrane region" description="Helical" evidence="5">
    <location>
        <begin position="43"/>
        <end position="64"/>
    </location>
</feature>
<protein>
    <submittedName>
        <fullName evidence="8">Solute carrier family 35 member C2 isoform X3</fullName>
    </submittedName>
</protein>
<keyword evidence="4 5" id="KW-0472">Membrane</keyword>
<evidence type="ECO:0000313" key="8">
    <source>
        <dbReference type="RefSeq" id="XP_065674952.1"/>
    </source>
</evidence>
<evidence type="ECO:0000256" key="2">
    <source>
        <dbReference type="ARBA" id="ARBA00022692"/>
    </source>
</evidence>
<accession>A0ABM4DKA7</accession>
<proteinExistence type="predicted"/>
<evidence type="ECO:0000256" key="1">
    <source>
        <dbReference type="ARBA" id="ARBA00004141"/>
    </source>
</evidence>
<dbReference type="GeneID" id="100215871"/>
<feature type="transmembrane region" description="Helical" evidence="5">
    <location>
        <begin position="294"/>
        <end position="312"/>
    </location>
</feature>
<comment type="subcellular location">
    <subcellularLocation>
        <location evidence="1">Membrane</location>
        <topology evidence="1">Multi-pass membrane protein</topology>
    </subcellularLocation>
</comment>
<feature type="transmembrane region" description="Helical" evidence="5">
    <location>
        <begin position="159"/>
        <end position="177"/>
    </location>
</feature>
<keyword evidence="7" id="KW-1185">Reference proteome</keyword>
<name>A0ABM4DKA7_HYDVU</name>
<feature type="transmembrane region" description="Helical" evidence="5">
    <location>
        <begin position="12"/>
        <end position="31"/>
    </location>
</feature>